<keyword evidence="1" id="KW-0812">Transmembrane</keyword>
<evidence type="ECO:0000313" key="2">
    <source>
        <dbReference type="EMBL" id="KHN82500.1"/>
    </source>
</evidence>
<evidence type="ECO:0000313" key="3">
    <source>
        <dbReference type="Proteomes" id="UP000031036"/>
    </source>
</evidence>
<dbReference type="Proteomes" id="UP000031036">
    <property type="component" value="Unassembled WGS sequence"/>
</dbReference>
<keyword evidence="3" id="KW-1185">Reference proteome</keyword>
<sequence>MKKPVYETSSCQDFNRPQKPLRSVCETSKSAVRSYKFLDHRRSICKHSTNYHTYRLCGNPNNNRPGTSPWGNTATLMAIVGEGIPYFYGAAIMNFVITISVYLLCKLTIGKRCQKP</sequence>
<dbReference type="EMBL" id="JPKZ01001346">
    <property type="protein sequence ID" value="KHN82500.1"/>
    <property type="molecule type" value="Genomic_DNA"/>
</dbReference>
<dbReference type="AlphaFoldDB" id="A0A0B2VN75"/>
<gene>
    <name evidence="2" type="ORF">Tcan_04964</name>
</gene>
<name>A0A0B2VN75_TOXCA</name>
<reference evidence="2 3" key="1">
    <citation type="submission" date="2014-11" db="EMBL/GenBank/DDBJ databases">
        <title>Genetic blueprint of the zoonotic pathogen Toxocara canis.</title>
        <authorList>
            <person name="Zhu X.-Q."/>
            <person name="Korhonen P.K."/>
            <person name="Cai H."/>
            <person name="Young N.D."/>
            <person name="Nejsum P."/>
            <person name="von Samson-Himmelstjerna G."/>
            <person name="Boag P.R."/>
            <person name="Tan P."/>
            <person name="Li Q."/>
            <person name="Min J."/>
            <person name="Yang Y."/>
            <person name="Wang X."/>
            <person name="Fang X."/>
            <person name="Hall R.S."/>
            <person name="Hofmann A."/>
            <person name="Sternberg P.W."/>
            <person name="Jex A.R."/>
            <person name="Gasser R.B."/>
        </authorList>
    </citation>
    <scope>NUCLEOTIDE SEQUENCE [LARGE SCALE GENOMIC DNA]</scope>
    <source>
        <strain evidence="2">PN_DK_2014</strain>
    </source>
</reference>
<feature type="transmembrane region" description="Helical" evidence="1">
    <location>
        <begin position="86"/>
        <end position="105"/>
    </location>
</feature>
<evidence type="ECO:0000256" key="1">
    <source>
        <dbReference type="SAM" id="Phobius"/>
    </source>
</evidence>
<keyword evidence="1" id="KW-1133">Transmembrane helix</keyword>
<protein>
    <submittedName>
        <fullName evidence="2">Uncharacterized protein</fullName>
    </submittedName>
</protein>
<organism evidence="2 3">
    <name type="scientific">Toxocara canis</name>
    <name type="common">Canine roundworm</name>
    <dbReference type="NCBI Taxonomy" id="6265"/>
    <lineage>
        <taxon>Eukaryota</taxon>
        <taxon>Metazoa</taxon>
        <taxon>Ecdysozoa</taxon>
        <taxon>Nematoda</taxon>
        <taxon>Chromadorea</taxon>
        <taxon>Rhabditida</taxon>
        <taxon>Spirurina</taxon>
        <taxon>Ascaridomorpha</taxon>
        <taxon>Ascaridoidea</taxon>
        <taxon>Toxocaridae</taxon>
        <taxon>Toxocara</taxon>
    </lineage>
</organism>
<keyword evidence="1" id="KW-0472">Membrane</keyword>
<proteinExistence type="predicted"/>
<accession>A0A0B2VN75</accession>
<comment type="caution">
    <text evidence="2">The sequence shown here is derived from an EMBL/GenBank/DDBJ whole genome shotgun (WGS) entry which is preliminary data.</text>
</comment>